<dbReference type="CDD" id="cd00207">
    <property type="entry name" value="fer2"/>
    <property type="match status" value="1"/>
</dbReference>
<dbReference type="Proteomes" id="UP000092691">
    <property type="component" value="Plasmid unnamed3"/>
</dbReference>
<geneLocation type="plasmid" evidence="5 7">
    <name>unnamed4</name>
</geneLocation>
<evidence type="ECO:0000259" key="2">
    <source>
        <dbReference type="PROSITE" id="PS51085"/>
    </source>
</evidence>
<evidence type="ECO:0000256" key="1">
    <source>
        <dbReference type="SAM" id="Phobius"/>
    </source>
</evidence>
<dbReference type="CDD" id="cd06185">
    <property type="entry name" value="PDR_like"/>
    <property type="match status" value="1"/>
</dbReference>
<dbReference type="EMBL" id="LWBS01000059">
    <property type="protein sequence ID" value="OAP96267.1"/>
    <property type="molecule type" value="Genomic_DNA"/>
</dbReference>
<dbReference type="OrthoDB" id="9792185at2"/>
<keyword evidence="1" id="KW-0472">Membrane</keyword>
<dbReference type="PROSITE" id="PS00197">
    <property type="entry name" value="2FE2S_FER_1"/>
    <property type="match status" value="1"/>
</dbReference>
<keyword evidence="1" id="KW-0812">Transmembrane</keyword>
<feature type="transmembrane region" description="Helical" evidence="1">
    <location>
        <begin position="111"/>
        <end position="131"/>
    </location>
</feature>
<dbReference type="AlphaFoldDB" id="A0A179BX75"/>
<dbReference type="PROSITE" id="PS51085">
    <property type="entry name" value="2FE2S_FER_2"/>
    <property type="match status" value="1"/>
</dbReference>
<evidence type="ECO:0000313" key="5">
    <source>
        <dbReference type="EMBL" id="ANP91630.1"/>
    </source>
</evidence>
<name>A0A179BX75_RHILE</name>
<gene>
    <name evidence="6" type="ORF">A4U53_38445</name>
    <name evidence="4" type="ORF">BA011_34055</name>
    <name evidence="5" type="ORF">BA011_36665</name>
</gene>
<protein>
    <submittedName>
        <fullName evidence="6">Oxygenase</fullName>
    </submittedName>
</protein>
<evidence type="ECO:0000259" key="3">
    <source>
        <dbReference type="PROSITE" id="PS51384"/>
    </source>
</evidence>
<dbReference type="PROSITE" id="PS51384">
    <property type="entry name" value="FAD_FR"/>
    <property type="match status" value="1"/>
</dbReference>
<dbReference type="EMBL" id="CP016290">
    <property type="protein sequence ID" value="ANP90933.1"/>
    <property type="molecule type" value="Genomic_DNA"/>
</dbReference>
<dbReference type="InterPro" id="IPR001041">
    <property type="entry name" value="2Fe-2S_ferredoxin-type"/>
</dbReference>
<dbReference type="InterPro" id="IPR050415">
    <property type="entry name" value="MRET"/>
</dbReference>
<evidence type="ECO:0000313" key="6">
    <source>
        <dbReference type="EMBL" id="OAP96267.1"/>
    </source>
</evidence>
<keyword evidence="1" id="KW-1133">Transmembrane helix</keyword>
<dbReference type="EMBL" id="CP016292">
    <property type="protein sequence ID" value="ANP91630.1"/>
    <property type="molecule type" value="Genomic_DNA"/>
</dbReference>
<dbReference type="Pfam" id="PF00970">
    <property type="entry name" value="FAD_binding_6"/>
    <property type="match status" value="1"/>
</dbReference>
<dbReference type="Pfam" id="PF00175">
    <property type="entry name" value="NAD_binding_1"/>
    <property type="match status" value="1"/>
</dbReference>
<dbReference type="SUPFAM" id="SSF63380">
    <property type="entry name" value="Riboflavin synthase domain-like"/>
    <property type="match status" value="1"/>
</dbReference>
<dbReference type="GO" id="GO:0051537">
    <property type="term" value="F:2 iron, 2 sulfur cluster binding"/>
    <property type="evidence" value="ECO:0007669"/>
    <property type="project" value="InterPro"/>
</dbReference>
<evidence type="ECO:0000313" key="7">
    <source>
        <dbReference type="Proteomes" id="UP000092691"/>
    </source>
</evidence>
<dbReference type="InterPro" id="IPR008333">
    <property type="entry name" value="Cbr1-like_FAD-bd_dom"/>
</dbReference>
<accession>A0A179BX75</accession>
<dbReference type="RefSeq" id="WP_064245951.1">
    <property type="nucleotide sequence ID" value="NZ_CP016290.1"/>
</dbReference>
<dbReference type="InterPro" id="IPR036010">
    <property type="entry name" value="2Fe-2S_ferredoxin-like_sf"/>
</dbReference>
<dbReference type="Gene3D" id="3.10.20.30">
    <property type="match status" value="1"/>
</dbReference>
<dbReference type="Proteomes" id="UP000092691">
    <property type="component" value="Plasmid unnamed4"/>
</dbReference>
<dbReference type="InterPro" id="IPR012675">
    <property type="entry name" value="Beta-grasp_dom_sf"/>
</dbReference>
<dbReference type="InterPro" id="IPR001433">
    <property type="entry name" value="OxRdtase_FAD/NAD-bd"/>
</dbReference>
<dbReference type="InterPro" id="IPR039261">
    <property type="entry name" value="FNR_nucleotide-bd"/>
</dbReference>
<feature type="domain" description="2Fe-2S ferredoxin-type" evidence="2">
    <location>
        <begin position="233"/>
        <end position="322"/>
    </location>
</feature>
<evidence type="ECO:0000313" key="4">
    <source>
        <dbReference type="EMBL" id="ANP90933.1"/>
    </source>
</evidence>
<dbReference type="Gene3D" id="3.40.50.80">
    <property type="entry name" value="Nucleotide-binding domain of ferredoxin-NADP reductase (FNR) module"/>
    <property type="match status" value="1"/>
</dbReference>
<dbReference type="Gene3D" id="2.40.30.10">
    <property type="entry name" value="Translation factors"/>
    <property type="match status" value="1"/>
</dbReference>
<dbReference type="InterPro" id="IPR017938">
    <property type="entry name" value="Riboflavin_synthase-like_b-brl"/>
</dbReference>
<dbReference type="PANTHER" id="PTHR47354:SF2">
    <property type="entry name" value="BLR2392 PROTEIN"/>
    <property type="match status" value="1"/>
</dbReference>
<dbReference type="PANTHER" id="PTHR47354">
    <property type="entry name" value="NADH OXIDOREDUCTASE HCR"/>
    <property type="match status" value="1"/>
</dbReference>
<organism evidence="6">
    <name type="scientific">Rhizobium leguminosarum</name>
    <dbReference type="NCBI Taxonomy" id="384"/>
    <lineage>
        <taxon>Bacteria</taxon>
        <taxon>Pseudomonadati</taxon>
        <taxon>Pseudomonadota</taxon>
        <taxon>Alphaproteobacteria</taxon>
        <taxon>Hyphomicrobiales</taxon>
        <taxon>Rhizobiaceae</taxon>
        <taxon>Rhizobium/Agrobacterium group</taxon>
        <taxon>Rhizobium</taxon>
    </lineage>
</organism>
<dbReference type="GO" id="GO:0016491">
    <property type="term" value="F:oxidoreductase activity"/>
    <property type="evidence" value="ECO:0007669"/>
    <property type="project" value="InterPro"/>
</dbReference>
<dbReference type="PRINTS" id="PR00409">
    <property type="entry name" value="PHDIOXRDTASE"/>
</dbReference>
<dbReference type="InterPro" id="IPR017927">
    <property type="entry name" value="FAD-bd_FR_type"/>
</dbReference>
<keyword evidence="4" id="KW-0614">Plasmid</keyword>
<feature type="domain" description="FAD-binding FR-type" evidence="3">
    <location>
        <begin position="5"/>
        <end position="105"/>
    </location>
</feature>
<reference evidence="4 7" key="2">
    <citation type="submission" date="2016-06" db="EMBL/GenBank/DDBJ databases">
        <title>Microsymbionts genomes from the relict species Vavilovia formosa.</title>
        <authorList>
            <person name="Chirak E."/>
            <person name="Kimeklis A."/>
            <person name="Andronov E."/>
        </authorList>
    </citation>
    <scope>NUCLEOTIDE SEQUENCE [LARGE SCALE GENOMIC DNA]</scope>
    <source>
        <strain evidence="4 7">Vaf10</strain>
        <plasmid evidence="7">Plasmid unnamed3</plasmid>
        <plasmid evidence="7">Plasmid unnamed4</plasmid>
        <plasmid evidence="4">unnamed3</plasmid>
        <plasmid evidence="5">unnamed4</plasmid>
    </source>
</reference>
<geneLocation type="plasmid" evidence="4 7">
    <name>unnamed3</name>
</geneLocation>
<dbReference type="SUPFAM" id="SSF54292">
    <property type="entry name" value="2Fe-2S ferredoxin-like"/>
    <property type="match status" value="1"/>
</dbReference>
<reference evidence="6" key="1">
    <citation type="submission" date="2016-04" db="EMBL/GenBank/DDBJ databases">
        <title>Fast-growing isolate from the root nodules of Vavilovia formosa.</title>
        <authorList>
            <person name="Kimeklis A."/>
            <person name="Safronova V."/>
            <person name="Belimov A."/>
            <person name="Andronov E."/>
        </authorList>
    </citation>
    <scope>NUCLEOTIDE SEQUENCE [LARGE SCALE GENOMIC DNA]</scope>
    <source>
        <strain evidence="6">Vaf-46</strain>
    </source>
</reference>
<sequence>MRSRQEWRQARVIDIAHPTEDVRAVTFAVNGPLSAFDPGSHTNIRVMIHDAPAIRTYTVLPSAPGTLKIAVKLHPNSRGGSAWVWSLNPGDVTEMTTPENRFELSWRASHYLLIAGGIGVTPIFGMAPALISGGQSVRMIYGGRSQAQLAFRDELETLLGGDLELFVEEEGRSFDLDAEFSRLPLDAESYVCGPIGLLNASKAAWQRAGRPMSRLRFEVFGDSGHYGESAFWVEIPALRKTVEVRPDQSMLEALLQSGVDMVYDCQRGECGLCAVGVLDHEATIDHRDVFFSPTERAQNVRMCACVSRAPGGTISIDTGYQSAPL</sequence>
<proteinExistence type="predicted"/>
<dbReference type="Pfam" id="PF00111">
    <property type="entry name" value="Fer2"/>
    <property type="match status" value="1"/>
</dbReference>
<dbReference type="SUPFAM" id="SSF52343">
    <property type="entry name" value="Ferredoxin reductase-like, C-terminal NADP-linked domain"/>
    <property type="match status" value="1"/>
</dbReference>
<dbReference type="InterPro" id="IPR006058">
    <property type="entry name" value="2Fe2S_fd_BS"/>
</dbReference>